<protein>
    <submittedName>
        <fullName evidence="2">Branched-chain amino acid transporter</fullName>
    </submittedName>
</protein>
<comment type="caution">
    <text evidence="2">The sequence shown here is derived from an EMBL/GenBank/DDBJ whole genome shotgun (WGS) entry which is preliminary data.</text>
</comment>
<dbReference type="Proteomes" id="UP000243739">
    <property type="component" value="Unassembled WGS sequence"/>
</dbReference>
<organism evidence="2 3">
    <name type="scientific">Vulcanibacillus modesticaldus</name>
    <dbReference type="NCBI Taxonomy" id="337097"/>
    <lineage>
        <taxon>Bacteria</taxon>
        <taxon>Bacillati</taxon>
        <taxon>Bacillota</taxon>
        <taxon>Bacilli</taxon>
        <taxon>Bacillales</taxon>
        <taxon>Bacillaceae</taxon>
        <taxon>Vulcanibacillus</taxon>
    </lineage>
</organism>
<name>A0A1D2YTM7_9BACI</name>
<keyword evidence="1" id="KW-0472">Membrane</keyword>
<keyword evidence="3" id="KW-1185">Reference proteome</keyword>
<feature type="transmembrane region" description="Helical" evidence="1">
    <location>
        <begin position="65"/>
        <end position="96"/>
    </location>
</feature>
<dbReference type="EMBL" id="MIJF01000035">
    <property type="protein sequence ID" value="OEF99037.1"/>
    <property type="molecule type" value="Genomic_DNA"/>
</dbReference>
<evidence type="ECO:0000313" key="2">
    <source>
        <dbReference type="EMBL" id="OEF99037.1"/>
    </source>
</evidence>
<evidence type="ECO:0000313" key="3">
    <source>
        <dbReference type="Proteomes" id="UP000243739"/>
    </source>
</evidence>
<feature type="transmembrane region" description="Helical" evidence="1">
    <location>
        <begin position="6"/>
        <end position="26"/>
    </location>
</feature>
<evidence type="ECO:0000256" key="1">
    <source>
        <dbReference type="SAM" id="Phobius"/>
    </source>
</evidence>
<keyword evidence="1" id="KW-0812">Transmembrane</keyword>
<feature type="transmembrane region" description="Helical" evidence="1">
    <location>
        <begin position="38"/>
        <end position="59"/>
    </location>
</feature>
<accession>A0A1D2YTM7</accession>
<gene>
    <name evidence="2" type="ORF">BHF71_02280</name>
</gene>
<dbReference type="RefSeq" id="WP_069657014.1">
    <property type="nucleotide sequence ID" value="NZ_MIJF01000035.1"/>
</dbReference>
<dbReference type="InterPro" id="IPR008407">
    <property type="entry name" value="Brnchd-chn_aa_trnsp_AzlD"/>
</dbReference>
<proteinExistence type="predicted"/>
<reference evidence="2 3" key="1">
    <citation type="submission" date="2016-09" db="EMBL/GenBank/DDBJ databases">
        <title>Draft genome sequence for the type strain of Vulcanibacillus modesticaldus BR, a strictly anaerobic, moderately thermophilic, and nitrate-reducing bacterium from deep sea-hydrothermal vents of the Mid-Atlantic Ridge.</title>
        <authorList>
            <person name="Abin C.A."/>
            <person name="Hollibaugh J.T."/>
        </authorList>
    </citation>
    <scope>NUCLEOTIDE SEQUENCE [LARGE SCALE GENOMIC DNA]</scope>
    <source>
        <strain evidence="2 3">BR</strain>
    </source>
</reference>
<dbReference type="Pfam" id="PF05437">
    <property type="entry name" value="AzlD"/>
    <property type="match status" value="1"/>
</dbReference>
<sequence length="100" mass="11010">MNSLILLVLGMAIVTYIPRMVPMVIFQNIVLPPYLKRFLEFVPYSVLGALIFPSILSSTDNMGSAIFGGIISIILALFNTNIIFVVLGGISGVYLWNLFI</sequence>
<keyword evidence="1" id="KW-1133">Transmembrane helix</keyword>
<dbReference type="OrthoDB" id="9811308at2"/>
<dbReference type="STRING" id="337097.BHF71_02280"/>
<dbReference type="AlphaFoldDB" id="A0A1D2YTM7"/>